<organism evidence="1 2">
    <name type="scientific">Chlorobaculum thiosulfatiphilum</name>
    <name type="common">Chlorobium limicola f.sp. thiosulfatophilum</name>
    <dbReference type="NCBI Taxonomy" id="115852"/>
    <lineage>
        <taxon>Bacteria</taxon>
        <taxon>Pseudomonadati</taxon>
        <taxon>Chlorobiota</taxon>
        <taxon>Chlorobiia</taxon>
        <taxon>Chlorobiales</taxon>
        <taxon>Chlorobiaceae</taxon>
        <taxon>Chlorobaculum</taxon>
    </lineage>
</organism>
<dbReference type="InterPro" id="IPR050141">
    <property type="entry name" value="GCL_type2/YbdK_subfam"/>
</dbReference>
<dbReference type="Gene3D" id="3.30.590.20">
    <property type="match status" value="1"/>
</dbReference>
<sequence>MGSTNDLSMGSEIAKTEFSAEDFRLFQQNLRKETRLLMEWFAADAFEKHEVMCGFELEGWLVDNDCAPAARNDEFLARVNDPLVVAELSKYNFELNVPPHPLNRQLPEFLRTQLQTLWASCSSHAREMGCQTLFTGILPTLQDRMLTLESMSSMQRFHALNREILRSRSLHPLKIHIEGAKERLEVIHHDVMAEAATTSLQIHFQVPLSKAAAFYNIAHVLSAPMAALSANSPFLFGKELWDETRIPLFEQAVNTPSFVDPAGRPVSRVTFGHDYVRESLKEVFLENLDGFPVLLPVLFDHDPAMLNHLRLHNGTIWRWNRPLIGFGADGRPHLRIEHRVPAAGPSIPDIIANILFFYGAMLHLQPEVPQSSISFEEARTNFYATARSGLDAQVRWTSGDSMPVETLLMQHLIPGAILALAAAGFDSRDLRYYLVDILAQRVASRRNGAWWQKAFVGKHGPDFRALTQACLENQSRNIPVHEWSL</sequence>
<dbReference type="SUPFAM" id="SSF55931">
    <property type="entry name" value="Glutamine synthetase/guanido kinase"/>
    <property type="match status" value="1"/>
</dbReference>
<dbReference type="InterPro" id="IPR006336">
    <property type="entry name" value="GCS2"/>
</dbReference>
<evidence type="ECO:0000313" key="2">
    <source>
        <dbReference type="Proteomes" id="UP000308271"/>
    </source>
</evidence>
<dbReference type="PANTHER" id="PTHR36510:SF3">
    <property type="entry name" value="CONSERVED PROTEIN"/>
    <property type="match status" value="1"/>
</dbReference>
<keyword evidence="2" id="KW-1185">Reference proteome</keyword>
<proteinExistence type="predicted"/>
<dbReference type="GO" id="GO:0042398">
    <property type="term" value="P:modified amino acid biosynthetic process"/>
    <property type="evidence" value="ECO:0007669"/>
    <property type="project" value="InterPro"/>
</dbReference>
<evidence type="ECO:0000313" key="1">
    <source>
        <dbReference type="EMBL" id="TNJ38533.1"/>
    </source>
</evidence>
<reference evidence="1 2" key="1">
    <citation type="submission" date="2019-05" db="EMBL/GenBank/DDBJ databases">
        <title>Draft Whole-Genome sequence of the green sulfur bacterium Chlorobaculum thiosulfatiphilum DSM 249.</title>
        <authorList>
            <person name="Meyer T.E."/>
            <person name="Kyndt J.A."/>
        </authorList>
    </citation>
    <scope>NUCLEOTIDE SEQUENCE [LARGE SCALE GENOMIC DNA]</scope>
    <source>
        <strain evidence="1 2">DSM 249</strain>
    </source>
</reference>
<comment type="caution">
    <text evidence="1">The sequence shown here is derived from an EMBL/GenBank/DDBJ whole genome shotgun (WGS) entry which is preliminary data.</text>
</comment>
<dbReference type="EMBL" id="VDCH01000018">
    <property type="protein sequence ID" value="TNJ38533.1"/>
    <property type="molecule type" value="Genomic_DNA"/>
</dbReference>
<dbReference type="PANTHER" id="PTHR36510">
    <property type="entry name" value="GLUTAMATE--CYSTEINE LIGASE 2-RELATED"/>
    <property type="match status" value="1"/>
</dbReference>
<dbReference type="AlphaFoldDB" id="A0A5C4S4V3"/>
<dbReference type="PIRSF" id="PIRSF012666">
    <property type="entry name" value="UCP012666"/>
    <property type="match status" value="1"/>
</dbReference>
<name>A0A5C4S4V3_CHLTI</name>
<dbReference type="Pfam" id="PF04107">
    <property type="entry name" value="GCS2"/>
    <property type="match status" value="1"/>
</dbReference>
<dbReference type="InterPro" id="IPR014746">
    <property type="entry name" value="Gln_synth/guanido_kin_cat_dom"/>
</dbReference>
<dbReference type="OrthoDB" id="240589at2"/>
<dbReference type="Proteomes" id="UP000308271">
    <property type="component" value="Unassembled WGS sequence"/>
</dbReference>
<protein>
    <recommendedName>
        <fullName evidence="3">Glutamate--cysteine ligase</fullName>
    </recommendedName>
</protein>
<evidence type="ECO:0008006" key="3">
    <source>
        <dbReference type="Google" id="ProtNLM"/>
    </source>
</evidence>
<dbReference type="InterPro" id="IPR016602">
    <property type="entry name" value="UCP012666"/>
</dbReference>
<gene>
    <name evidence="1" type="ORF">FGF66_08735</name>
</gene>
<dbReference type="GO" id="GO:0004357">
    <property type="term" value="F:glutamate-cysteine ligase activity"/>
    <property type="evidence" value="ECO:0007669"/>
    <property type="project" value="InterPro"/>
</dbReference>
<accession>A0A5C4S4V3</accession>